<dbReference type="GO" id="GO:0015074">
    <property type="term" value="P:DNA integration"/>
    <property type="evidence" value="ECO:0007669"/>
    <property type="project" value="InterPro"/>
</dbReference>
<dbReference type="AlphaFoldDB" id="A0AAV7N910"/>
<dbReference type="EMBL" id="JANPWB010000013">
    <property type="protein sequence ID" value="KAJ1111139.1"/>
    <property type="molecule type" value="Genomic_DNA"/>
</dbReference>
<evidence type="ECO:0000313" key="1">
    <source>
        <dbReference type="EMBL" id="KAJ1111139.1"/>
    </source>
</evidence>
<evidence type="ECO:0000313" key="2">
    <source>
        <dbReference type="Proteomes" id="UP001066276"/>
    </source>
</evidence>
<dbReference type="GO" id="GO:0003677">
    <property type="term" value="F:DNA binding"/>
    <property type="evidence" value="ECO:0007669"/>
    <property type="project" value="InterPro"/>
</dbReference>
<dbReference type="Gene3D" id="1.10.443.10">
    <property type="entry name" value="Intergrase catalytic core"/>
    <property type="match status" value="1"/>
</dbReference>
<dbReference type="InterPro" id="IPR013762">
    <property type="entry name" value="Integrase-like_cat_sf"/>
</dbReference>
<dbReference type="Proteomes" id="UP001066276">
    <property type="component" value="Chromosome 9"/>
</dbReference>
<dbReference type="PANTHER" id="PTHR34605">
    <property type="entry name" value="PHAGE_INTEGRASE DOMAIN-CONTAINING PROTEIN"/>
    <property type="match status" value="1"/>
</dbReference>
<dbReference type="InterPro" id="IPR052925">
    <property type="entry name" value="Phage_Integrase-like_Recomb"/>
</dbReference>
<organism evidence="1 2">
    <name type="scientific">Pleurodeles waltl</name>
    <name type="common">Iberian ribbed newt</name>
    <dbReference type="NCBI Taxonomy" id="8319"/>
    <lineage>
        <taxon>Eukaryota</taxon>
        <taxon>Metazoa</taxon>
        <taxon>Chordata</taxon>
        <taxon>Craniata</taxon>
        <taxon>Vertebrata</taxon>
        <taxon>Euteleostomi</taxon>
        <taxon>Amphibia</taxon>
        <taxon>Batrachia</taxon>
        <taxon>Caudata</taxon>
        <taxon>Salamandroidea</taxon>
        <taxon>Salamandridae</taxon>
        <taxon>Pleurodelinae</taxon>
        <taxon>Pleurodeles</taxon>
    </lineage>
</organism>
<keyword evidence="2" id="KW-1185">Reference proteome</keyword>
<dbReference type="GO" id="GO:0006310">
    <property type="term" value="P:DNA recombination"/>
    <property type="evidence" value="ECO:0007669"/>
    <property type="project" value="InterPro"/>
</dbReference>
<reference evidence="1" key="1">
    <citation type="journal article" date="2022" name="bioRxiv">
        <title>Sequencing and chromosome-scale assembly of the giantPleurodeles waltlgenome.</title>
        <authorList>
            <person name="Brown T."/>
            <person name="Elewa A."/>
            <person name="Iarovenko S."/>
            <person name="Subramanian E."/>
            <person name="Araus A.J."/>
            <person name="Petzold A."/>
            <person name="Susuki M."/>
            <person name="Suzuki K.-i.T."/>
            <person name="Hayashi T."/>
            <person name="Toyoda A."/>
            <person name="Oliveira C."/>
            <person name="Osipova E."/>
            <person name="Leigh N.D."/>
            <person name="Simon A."/>
            <person name="Yun M.H."/>
        </authorList>
    </citation>
    <scope>NUCLEOTIDE SEQUENCE</scope>
    <source>
        <strain evidence="1">20211129_DDA</strain>
        <tissue evidence="1">Liver</tissue>
    </source>
</reference>
<name>A0AAV7N910_PLEWA</name>
<dbReference type="PANTHER" id="PTHR34605:SF3">
    <property type="entry name" value="P CELL-TYPE AGGLUTINATION PROTEIN MAP4-LIKE-RELATED"/>
    <property type="match status" value="1"/>
</dbReference>
<gene>
    <name evidence="1" type="ORF">NDU88_008476</name>
</gene>
<proteinExistence type="predicted"/>
<accession>A0AAV7N910</accession>
<protein>
    <submittedName>
        <fullName evidence="1">Uncharacterized protein</fullName>
    </submittedName>
</protein>
<comment type="caution">
    <text evidence="1">The sequence shown here is derived from an EMBL/GenBank/DDBJ whole genome shotgun (WGS) entry which is preliminary data.</text>
</comment>
<sequence length="162" mass="18174">MQSWAQGQSQVLLVQGGHERVGQVEPRQRDQHRPLNFSTSIKVLVLLSQICSSGREPIMSGKASTLAFSMVYRISEIVTPSRSDPGNKCLQGEHLLLGSGHMTIRLRWSKTDQIVKGKYSRLDYIDDDTLCLVCNMQAYVSTGVQRGSPLFCHREGSYLSRF</sequence>